<keyword evidence="2" id="KW-1185">Reference proteome</keyword>
<proteinExistence type="predicted"/>
<protein>
    <submittedName>
        <fullName evidence="1">Uncharacterized protein</fullName>
    </submittedName>
</protein>
<organism evidence="1 2">
    <name type="scientific">Desulfosporosinus lacus DSM 15449</name>
    <dbReference type="NCBI Taxonomy" id="1121420"/>
    <lineage>
        <taxon>Bacteria</taxon>
        <taxon>Bacillati</taxon>
        <taxon>Bacillota</taxon>
        <taxon>Clostridia</taxon>
        <taxon>Eubacteriales</taxon>
        <taxon>Desulfitobacteriaceae</taxon>
        <taxon>Desulfosporosinus</taxon>
    </lineage>
</organism>
<sequence length="117" mass="12673">MSGAKAKSPASKGGPGAIYFLIGTKKYSYPQVLNILQRDIPECLDLSDTYIPKPIMAESPGVAPGCTDLESARSLRSTLHIVICQQSADRTYEPPESISVKPTDCRQINTVIAFMPD</sequence>
<name>A0A1M6GN99_9FIRM</name>
<dbReference type="RefSeq" id="WP_073033387.1">
    <property type="nucleotide sequence ID" value="NZ_FQXJ01000038.1"/>
</dbReference>
<gene>
    <name evidence="1" type="ORF">SAMN02746098_05186</name>
</gene>
<evidence type="ECO:0000313" key="2">
    <source>
        <dbReference type="Proteomes" id="UP000183954"/>
    </source>
</evidence>
<dbReference type="EMBL" id="FQXJ01000038">
    <property type="protein sequence ID" value="SHJ11409.1"/>
    <property type="molecule type" value="Genomic_DNA"/>
</dbReference>
<evidence type="ECO:0000313" key="1">
    <source>
        <dbReference type="EMBL" id="SHJ11409.1"/>
    </source>
</evidence>
<accession>A0A1M6GN99</accession>
<dbReference type="Proteomes" id="UP000183954">
    <property type="component" value="Unassembled WGS sequence"/>
</dbReference>
<dbReference type="AlphaFoldDB" id="A0A1M6GN99"/>
<reference evidence="2" key="1">
    <citation type="submission" date="2016-11" db="EMBL/GenBank/DDBJ databases">
        <authorList>
            <person name="Varghese N."/>
            <person name="Submissions S."/>
        </authorList>
    </citation>
    <scope>NUCLEOTIDE SEQUENCE [LARGE SCALE GENOMIC DNA]</scope>
    <source>
        <strain evidence="2">DSM 15449</strain>
    </source>
</reference>